<dbReference type="SMART" id="SM00835">
    <property type="entry name" value="Cupin_1"/>
    <property type="match status" value="1"/>
</dbReference>
<dbReference type="InterPro" id="IPR011051">
    <property type="entry name" value="RmlC_Cupin_sf"/>
</dbReference>
<dbReference type="Pfam" id="PF00190">
    <property type="entry name" value="Cupin_1"/>
    <property type="match status" value="1"/>
</dbReference>
<name>A0A540L704_MALBA</name>
<evidence type="ECO:0000256" key="2">
    <source>
        <dbReference type="ARBA" id="ARBA00022729"/>
    </source>
</evidence>
<evidence type="ECO:0000256" key="1">
    <source>
        <dbReference type="ARBA" id="ARBA00007178"/>
    </source>
</evidence>
<keyword evidence="4" id="KW-0708">Seed storage protein</keyword>
<evidence type="ECO:0000313" key="8">
    <source>
        <dbReference type="Proteomes" id="UP000315295"/>
    </source>
</evidence>
<keyword evidence="3" id="KW-0758">Storage protein</keyword>
<organism evidence="7 8">
    <name type="scientific">Malus baccata</name>
    <name type="common">Siberian crab apple</name>
    <name type="synonym">Pyrus baccata</name>
    <dbReference type="NCBI Taxonomy" id="106549"/>
    <lineage>
        <taxon>Eukaryota</taxon>
        <taxon>Viridiplantae</taxon>
        <taxon>Streptophyta</taxon>
        <taxon>Embryophyta</taxon>
        <taxon>Tracheophyta</taxon>
        <taxon>Spermatophyta</taxon>
        <taxon>Magnoliopsida</taxon>
        <taxon>eudicotyledons</taxon>
        <taxon>Gunneridae</taxon>
        <taxon>Pentapetalae</taxon>
        <taxon>rosids</taxon>
        <taxon>fabids</taxon>
        <taxon>Rosales</taxon>
        <taxon>Rosaceae</taxon>
        <taxon>Amygdaloideae</taxon>
        <taxon>Maleae</taxon>
        <taxon>Malus</taxon>
    </lineage>
</organism>
<dbReference type="GO" id="GO:0048316">
    <property type="term" value="P:seed development"/>
    <property type="evidence" value="ECO:0007669"/>
    <property type="project" value="UniProtKB-ARBA"/>
</dbReference>
<comment type="similarity">
    <text evidence="1">Belongs to the 11S seed storage protein (globulins) family.</text>
</comment>
<evidence type="ECO:0000256" key="4">
    <source>
        <dbReference type="ARBA" id="ARBA00023129"/>
    </source>
</evidence>
<accession>A0A540L704</accession>
<protein>
    <recommendedName>
        <fullName evidence="6">Cupin type-1 domain-containing protein</fullName>
    </recommendedName>
</protein>
<dbReference type="SUPFAM" id="SSF51182">
    <property type="entry name" value="RmlC-like cupins"/>
    <property type="match status" value="1"/>
</dbReference>
<evidence type="ECO:0000256" key="5">
    <source>
        <dbReference type="ARBA" id="ARBA00023157"/>
    </source>
</evidence>
<dbReference type="InterPro" id="IPR014710">
    <property type="entry name" value="RmlC-like_jellyroll"/>
</dbReference>
<dbReference type="AlphaFoldDB" id="A0A540L704"/>
<sequence length="209" mass="23588">MNELRSRSNKTLVLLQENYPELIQKNASSALKFEIKAPKSKNQNEVCVCQAFKCYKNPSQNQKNSQLSMGASKERKMVISHQMLRGINTHSVVYVIRGSARVQVVNENGNPILDDQVQEGQLFIVPQNHGVITQAGNEGFEYIAFKTNDNAMISTLAGRTSILRALPLEVLANAYQIQRQQAQQLKYNYNRRETVALSSSQSFQRRVVA</sequence>
<dbReference type="Gene3D" id="2.60.120.10">
    <property type="entry name" value="Jelly Rolls"/>
    <property type="match status" value="1"/>
</dbReference>
<dbReference type="InterPro" id="IPR006044">
    <property type="entry name" value="11S_seedstore_pln"/>
</dbReference>
<dbReference type="PRINTS" id="PR00439">
    <property type="entry name" value="11SGLOBULIN"/>
</dbReference>
<keyword evidence="8" id="KW-1185">Reference proteome</keyword>
<dbReference type="PANTHER" id="PTHR31189">
    <property type="entry name" value="OS03G0336100 PROTEIN-RELATED"/>
    <property type="match status" value="1"/>
</dbReference>
<gene>
    <name evidence="7" type="ORF">C1H46_032165</name>
</gene>
<keyword evidence="5" id="KW-1015">Disulfide bond</keyword>
<dbReference type="GO" id="GO:0045735">
    <property type="term" value="F:nutrient reservoir activity"/>
    <property type="evidence" value="ECO:0007669"/>
    <property type="project" value="UniProtKB-KW"/>
</dbReference>
<comment type="caution">
    <text evidence="7">The sequence shown here is derived from an EMBL/GenBank/DDBJ whole genome shotgun (WGS) entry which is preliminary data.</text>
</comment>
<proteinExistence type="inferred from homology"/>
<dbReference type="EMBL" id="VIEB01000729">
    <property type="protein sequence ID" value="TQD82266.1"/>
    <property type="molecule type" value="Genomic_DNA"/>
</dbReference>
<keyword evidence="2" id="KW-0732">Signal</keyword>
<evidence type="ECO:0000313" key="7">
    <source>
        <dbReference type="EMBL" id="TQD82266.1"/>
    </source>
</evidence>
<dbReference type="PANTHER" id="PTHR31189:SF35">
    <property type="entry name" value="12S SEED STORAGE PROTEIN CRB"/>
    <property type="match status" value="1"/>
</dbReference>
<feature type="domain" description="Cupin type-1" evidence="6">
    <location>
        <begin position="55"/>
        <end position="183"/>
    </location>
</feature>
<dbReference type="InterPro" id="IPR006045">
    <property type="entry name" value="Cupin_1"/>
</dbReference>
<reference evidence="7 8" key="1">
    <citation type="journal article" date="2019" name="G3 (Bethesda)">
        <title>Sequencing of a Wild Apple (Malus baccata) Genome Unravels the Differences Between Cultivated and Wild Apple Species Regarding Disease Resistance and Cold Tolerance.</title>
        <authorList>
            <person name="Chen X."/>
        </authorList>
    </citation>
    <scope>NUCLEOTIDE SEQUENCE [LARGE SCALE GENOMIC DNA]</scope>
    <source>
        <strain evidence="8">cv. Shandingzi</strain>
        <tissue evidence="7">Leaves</tissue>
    </source>
</reference>
<evidence type="ECO:0000259" key="6">
    <source>
        <dbReference type="SMART" id="SM00835"/>
    </source>
</evidence>
<dbReference type="InterPro" id="IPR050253">
    <property type="entry name" value="Seed_Storage-Functional"/>
</dbReference>
<dbReference type="STRING" id="106549.A0A540L704"/>
<dbReference type="CDD" id="cd02243">
    <property type="entry name" value="cupin_11S_legumin_C"/>
    <property type="match status" value="1"/>
</dbReference>
<dbReference type="Proteomes" id="UP000315295">
    <property type="component" value="Unassembled WGS sequence"/>
</dbReference>
<evidence type="ECO:0000256" key="3">
    <source>
        <dbReference type="ARBA" id="ARBA00022761"/>
    </source>
</evidence>